<protein>
    <submittedName>
        <fullName evidence="3">Tubulin-specific chaperone cofactor E</fullName>
    </submittedName>
</protein>
<dbReference type="STRING" id="10195.A0A3M7P6F9"/>
<sequence length="563" mass="64593">MSEKSLLEAICDRYGNDPDHQDTVSDSSCSSSPLSADSSNNLVTAEPGVSFYIPEAYSPRTAHTLNIRTSISLVMSNMGIDHIGPEAQLEIVCQNVLELDLSRNELNNWSEVRKLLSAVKKLRFLNLSLNKFLSEQMDNQWSPTEKYNSLSTLILNSCFLDLELVESVLKRLPSLSELHLSSNNYETVAFSTSFVKPSLKVLYFGNNYLSDWCEVCKLGQSFPSLEHLVLSENNLRNFRTNCLGDSATNCSLFKNLKILVLNRLKINDWQAIDQLREFPQLKHVRIQNIPLLEELTDEQKYYVLVGHLHQSIDSLNGSHISNDDKENCERKYIRFFMDSSVKPSRYYELEAKHGKLDRLADVNMDISKRVYVKIKYNDKQVFERIDVRQTVGDFKKYLEKFVGHPASRFKVFYIDIEACSMAVYGPEELKHANRCLYSFNIRDNDEFEIDLKPVQVLHTAASEYQFQYRHLGHLHHHHYNSHVNTNSYFQVPNGRRIRSRRIQAESSAGNGNSLMKRSKPGLINSSKYKSKENSLDYKDSVCSASLPADLSAFDATRESEEVN</sequence>
<feature type="region of interest" description="Disordered" evidence="2">
    <location>
        <begin position="17"/>
        <end position="39"/>
    </location>
</feature>
<dbReference type="GO" id="GO:0005615">
    <property type="term" value="C:extracellular space"/>
    <property type="evidence" value="ECO:0007669"/>
    <property type="project" value="TreeGrafter"/>
</dbReference>
<feature type="compositionally biased region" description="Polar residues" evidence="2">
    <location>
        <begin position="504"/>
        <end position="515"/>
    </location>
</feature>
<evidence type="ECO:0000313" key="4">
    <source>
        <dbReference type="Proteomes" id="UP000276133"/>
    </source>
</evidence>
<dbReference type="SUPFAM" id="SSF52047">
    <property type="entry name" value="RNI-like"/>
    <property type="match status" value="1"/>
</dbReference>
<dbReference type="InterPro" id="IPR032675">
    <property type="entry name" value="LRR_dom_sf"/>
</dbReference>
<dbReference type="AlphaFoldDB" id="A0A3M7P6F9"/>
<dbReference type="Proteomes" id="UP000276133">
    <property type="component" value="Unassembled WGS sequence"/>
</dbReference>
<keyword evidence="1" id="KW-0732">Signal</keyword>
<gene>
    <name evidence="3" type="ORF">BpHYR1_001281</name>
</gene>
<name>A0A3M7P6F9_BRAPC</name>
<dbReference type="PANTHER" id="PTHR24373:SF397">
    <property type="entry name" value="IG-LIKE DOMAIN-CONTAINING PROTEIN"/>
    <property type="match status" value="1"/>
</dbReference>
<dbReference type="InterPro" id="IPR029071">
    <property type="entry name" value="Ubiquitin-like_domsf"/>
</dbReference>
<dbReference type="PANTHER" id="PTHR24373">
    <property type="entry name" value="SLIT RELATED LEUCINE-RICH REPEAT NEURONAL PROTEIN"/>
    <property type="match status" value="1"/>
</dbReference>
<accession>A0A3M7P6F9</accession>
<feature type="region of interest" description="Disordered" evidence="2">
    <location>
        <begin position="504"/>
        <end position="529"/>
    </location>
</feature>
<dbReference type="Gene3D" id="3.80.10.10">
    <property type="entry name" value="Ribonuclease Inhibitor"/>
    <property type="match status" value="3"/>
</dbReference>
<reference evidence="3 4" key="1">
    <citation type="journal article" date="2018" name="Sci. Rep.">
        <title>Genomic signatures of local adaptation to the degree of environmental predictability in rotifers.</title>
        <authorList>
            <person name="Franch-Gras L."/>
            <person name="Hahn C."/>
            <person name="Garcia-Roger E.M."/>
            <person name="Carmona M.J."/>
            <person name="Serra M."/>
            <person name="Gomez A."/>
        </authorList>
    </citation>
    <scope>NUCLEOTIDE SEQUENCE [LARGE SCALE GENOMIC DNA]</scope>
    <source>
        <strain evidence="3">HYR1</strain>
    </source>
</reference>
<dbReference type="OrthoDB" id="5855206at2759"/>
<proteinExistence type="predicted"/>
<dbReference type="EMBL" id="REGN01012884">
    <property type="protein sequence ID" value="RMZ94668.1"/>
    <property type="molecule type" value="Genomic_DNA"/>
</dbReference>
<evidence type="ECO:0000313" key="3">
    <source>
        <dbReference type="EMBL" id="RMZ94668.1"/>
    </source>
</evidence>
<comment type="caution">
    <text evidence="3">The sequence shown here is derived from an EMBL/GenBank/DDBJ whole genome shotgun (WGS) entry which is preliminary data.</text>
</comment>
<dbReference type="GO" id="GO:0031012">
    <property type="term" value="C:extracellular matrix"/>
    <property type="evidence" value="ECO:0007669"/>
    <property type="project" value="TreeGrafter"/>
</dbReference>
<feature type="compositionally biased region" description="Low complexity" evidence="2">
    <location>
        <begin position="25"/>
        <end position="39"/>
    </location>
</feature>
<evidence type="ECO:0000256" key="1">
    <source>
        <dbReference type="ARBA" id="ARBA00022729"/>
    </source>
</evidence>
<organism evidence="3 4">
    <name type="scientific">Brachionus plicatilis</name>
    <name type="common">Marine rotifer</name>
    <name type="synonym">Brachionus muelleri</name>
    <dbReference type="NCBI Taxonomy" id="10195"/>
    <lineage>
        <taxon>Eukaryota</taxon>
        <taxon>Metazoa</taxon>
        <taxon>Spiralia</taxon>
        <taxon>Gnathifera</taxon>
        <taxon>Rotifera</taxon>
        <taxon>Eurotatoria</taxon>
        <taxon>Monogononta</taxon>
        <taxon>Pseudotrocha</taxon>
        <taxon>Ploima</taxon>
        <taxon>Brachionidae</taxon>
        <taxon>Brachionus</taxon>
    </lineage>
</organism>
<evidence type="ECO:0000256" key="2">
    <source>
        <dbReference type="SAM" id="MobiDB-lite"/>
    </source>
</evidence>
<keyword evidence="4" id="KW-1185">Reference proteome</keyword>
<dbReference type="SUPFAM" id="SSF54236">
    <property type="entry name" value="Ubiquitin-like"/>
    <property type="match status" value="1"/>
</dbReference>
<dbReference type="InterPro" id="IPR050328">
    <property type="entry name" value="Dev_Immune_Receptor"/>
</dbReference>